<dbReference type="AlphaFoldDB" id="A0A0C3B415"/>
<organism evidence="1 2">
    <name type="scientific">Piloderma croceum (strain F 1598)</name>
    <dbReference type="NCBI Taxonomy" id="765440"/>
    <lineage>
        <taxon>Eukaryota</taxon>
        <taxon>Fungi</taxon>
        <taxon>Dikarya</taxon>
        <taxon>Basidiomycota</taxon>
        <taxon>Agaricomycotina</taxon>
        <taxon>Agaricomycetes</taxon>
        <taxon>Agaricomycetidae</taxon>
        <taxon>Atheliales</taxon>
        <taxon>Atheliaceae</taxon>
        <taxon>Piloderma</taxon>
    </lineage>
</organism>
<sequence length="70" mass="8325">MRSWTRNSKGKSEDPKNLNVVRREINMGLESSELYKNGIRIRNFKLPLLFPIILGEEGRHSRRYSIRRLP</sequence>
<accession>A0A0C3B415</accession>
<dbReference type="EMBL" id="KN833001">
    <property type="protein sequence ID" value="KIM80968.1"/>
    <property type="molecule type" value="Genomic_DNA"/>
</dbReference>
<dbReference type="Proteomes" id="UP000054166">
    <property type="component" value="Unassembled WGS sequence"/>
</dbReference>
<evidence type="ECO:0000313" key="1">
    <source>
        <dbReference type="EMBL" id="KIM80968.1"/>
    </source>
</evidence>
<evidence type="ECO:0000313" key="2">
    <source>
        <dbReference type="Proteomes" id="UP000054166"/>
    </source>
</evidence>
<proteinExistence type="predicted"/>
<dbReference type="HOGENOM" id="CLU_2758694_0_0_1"/>
<reference evidence="1 2" key="1">
    <citation type="submission" date="2014-04" db="EMBL/GenBank/DDBJ databases">
        <authorList>
            <consortium name="DOE Joint Genome Institute"/>
            <person name="Kuo A."/>
            <person name="Tarkka M."/>
            <person name="Buscot F."/>
            <person name="Kohler A."/>
            <person name="Nagy L.G."/>
            <person name="Floudas D."/>
            <person name="Copeland A."/>
            <person name="Barry K.W."/>
            <person name="Cichocki N."/>
            <person name="Veneault-Fourrey C."/>
            <person name="LaButti K."/>
            <person name="Lindquist E.A."/>
            <person name="Lipzen A."/>
            <person name="Lundell T."/>
            <person name="Morin E."/>
            <person name="Murat C."/>
            <person name="Sun H."/>
            <person name="Tunlid A."/>
            <person name="Henrissat B."/>
            <person name="Grigoriev I.V."/>
            <person name="Hibbett D.S."/>
            <person name="Martin F."/>
            <person name="Nordberg H.P."/>
            <person name="Cantor M.N."/>
            <person name="Hua S.X."/>
        </authorList>
    </citation>
    <scope>NUCLEOTIDE SEQUENCE [LARGE SCALE GENOMIC DNA]</scope>
    <source>
        <strain evidence="1 2">F 1598</strain>
    </source>
</reference>
<gene>
    <name evidence="1" type="ORF">PILCRDRAFT_821821</name>
</gene>
<dbReference type="InParanoid" id="A0A0C3B415"/>
<name>A0A0C3B415_PILCF</name>
<reference evidence="2" key="2">
    <citation type="submission" date="2015-01" db="EMBL/GenBank/DDBJ databases">
        <title>Evolutionary Origins and Diversification of the Mycorrhizal Mutualists.</title>
        <authorList>
            <consortium name="DOE Joint Genome Institute"/>
            <consortium name="Mycorrhizal Genomics Consortium"/>
            <person name="Kohler A."/>
            <person name="Kuo A."/>
            <person name="Nagy L.G."/>
            <person name="Floudas D."/>
            <person name="Copeland A."/>
            <person name="Barry K.W."/>
            <person name="Cichocki N."/>
            <person name="Veneault-Fourrey C."/>
            <person name="LaButti K."/>
            <person name="Lindquist E.A."/>
            <person name="Lipzen A."/>
            <person name="Lundell T."/>
            <person name="Morin E."/>
            <person name="Murat C."/>
            <person name="Riley R."/>
            <person name="Ohm R."/>
            <person name="Sun H."/>
            <person name="Tunlid A."/>
            <person name="Henrissat B."/>
            <person name="Grigoriev I.V."/>
            <person name="Hibbett D.S."/>
            <person name="Martin F."/>
        </authorList>
    </citation>
    <scope>NUCLEOTIDE SEQUENCE [LARGE SCALE GENOMIC DNA]</scope>
    <source>
        <strain evidence="2">F 1598</strain>
    </source>
</reference>
<protein>
    <submittedName>
        <fullName evidence="1">Uncharacterized protein</fullName>
    </submittedName>
</protein>
<keyword evidence="2" id="KW-1185">Reference proteome</keyword>